<name>A0ABV6V645_9ACTN</name>
<reference evidence="1 2" key="1">
    <citation type="submission" date="2024-09" db="EMBL/GenBank/DDBJ databases">
        <authorList>
            <person name="Lee S.D."/>
        </authorList>
    </citation>
    <scope>NUCLEOTIDE SEQUENCE [LARGE SCALE GENOMIC DNA]</scope>
    <source>
        <strain evidence="1 2">N1-1</strain>
    </source>
</reference>
<dbReference type="Proteomes" id="UP001592582">
    <property type="component" value="Unassembled WGS sequence"/>
</dbReference>
<organism evidence="1 2">
    <name type="scientific">Streptacidiphilus alkalitolerans</name>
    <dbReference type="NCBI Taxonomy" id="3342712"/>
    <lineage>
        <taxon>Bacteria</taxon>
        <taxon>Bacillati</taxon>
        <taxon>Actinomycetota</taxon>
        <taxon>Actinomycetes</taxon>
        <taxon>Kitasatosporales</taxon>
        <taxon>Streptomycetaceae</taxon>
        <taxon>Streptacidiphilus</taxon>
    </lineage>
</organism>
<gene>
    <name evidence="1" type="ORF">ACEZDG_07860</name>
</gene>
<accession>A0ABV6V645</accession>
<comment type="caution">
    <text evidence="1">The sequence shown here is derived from an EMBL/GenBank/DDBJ whole genome shotgun (WGS) entry which is preliminary data.</text>
</comment>
<evidence type="ECO:0000313" key="1">
    <source>
        <dbReference type="EMBL" id="MFC1409195.1"/>
    </source>
</evidence>
<evidence type="ECO:0000313" key="2">
    <source>
        <dbReference type="Proteomes" id="UP001592582"/>
    </source>
</evidence>
<proteinExistence type="predicted"/>
<dbReference type="EMBL" id="JBHEZX010000003">
    <property type="protein sequence ID" value="MFC1409195.1"/>
    <property type="molecule type" value="Genomic_DNA"/>
</dbReference>
<dbReference type="Gene3D" id="1.25.40.10">
    <property type="entry name" value="Tetratricopeptide repeat domain"/>
    <property type="match status" value="1"/>
</dbReference>
<dbReference type="InterPro" id="IPR011990">
    <property type="entry name" value="TPR-like_helical_dom_sf"/>
</dbReference>
<keyword evidence="2" id="KW-1185">Reference proteome</keyword>
<sequence length="365" mass="40037">MKKSQLIYHLRQAAKRRGIALGSSDESLDRMIREWEYDRRPLAGDYLQLFCDVYQATPAELGCLPDDEPPEVELDEALALKRELFAATSADLGLVTIFESVTENIRQMDRRLGAQKLLPQSRAHVEQMENLLRHGVSPGTRRPIAAALTEAAALAGWQALDLGHYREAWQLHEVAKSAARESENSTLLAHVTAQQAYVLLDLDQPAEAAELMHHAHASAGLRLHPLVRAWLHAAEAEALAAGGSQNTTATLRAFEAAEAVLPSDPSDPELPFLFLAGGHLARWRGNCLARLGLEEAIADLTRALETMDEGFNRAEAGLRCDLAMALAMRGETDQARTEAERAQQLAALTGSARQRRRIANLLLTG</sequence>
<dbReference type="SUPFAM" id="SSF48452">
    <property type="entry name" value="TPR-like"/>
    <property type="match status" value="1"/>
</dbReference>
<protein>
    <submittedName>
        <fullName evidence="1">Uncharacterized protein</fullName>
    </submittedName>
</protein>